<reference evidence="2" key="1">
    <citation type="submission" date="2025-08" db="UniProtKB">
        <authorList>
            <consortium name="Ensembl"/>
        </authorList>
    </citation>
    <scope>IDENTIFICATION</scope>
</reference>
<dbReference type="Ensembl" id="ENSCABT00000016752.1">
    <property type="protein sequence ID" value="ENSCABP00000015289.1"/>
    <property type="gene ID" value="ENSCABG00000011393.1"/>
</dbReference>
<feature type="region of interest" description="Disordered" evidence="1">
    <location>
        <begin position="63"/>
        <end position="83"/>
    </location>
</feature>
<evidence type="ECO:0000313" key="3">
    <source>
        <dbReference type="Proteomes" id="UP000694404"/>
    </source>
</evidence>
<accession>A0A8C0GWI3</accession>
<dbReference type="AlphaFoldDB" id="A0A8C0GWI3"/>
<feature type="region of interest" description="Disordered" evidence="1">
    <location>
        <begin position="1"/>
        <end position="41"/>
    </location>
</feature>
<keyword evidence="3" id="KW-1185">Reference proteome</keyword>
<feature type="compositionally biased region" description="Low complexity" evidence="1">
    <location>
        <begin position="1"/>
        <end position="12"/>
    </location>
</feature>
<name>A0A8C0GWI3_CHEAB</name>
<evidence type="ECO:0000256" key="1">
    <source>
        <dbReference type="SAM" id="MobiDB-lite"/>
    </source>
</evidence>
<organism evidence="2 3">
    <name type="scientific">Chelonoidis abingdonii</name>
    <name type="common">Abingdon island giant tortoise</name>
    <name type="synonym">Testudo abingdonii</name>
    <dbReference type="NCBI Taxonomy" id="106734"/>
    <lineage>
        <taxon>Eukaryota</taxon>
        <taxon>Metazoa</taxon>
        <taxon>Chordata</taxon>
        <taxon>Craniata</taxon>
        <taxon>Vertebrata</taxon>
        <taxon>Euteleostomi</taxon>
        <taxon>Archelosauria</taxon>
        <taxon>Testudinata</taxon>
        <taxon>Testudines</taxon>
        <taxon>Cryptodira</taxon>
        <taxon>Durocryptodira</taxon>
        <taxon>Testudinoidea</taxon>
        <taxon>Testudinidae</taxon>
        <taxon>Chelonoidis</taxon>
    </lineage>
</organism>
<sequence>FSVAAPHVSAPAAAPPPPPGWRRGGPHNHPPTSPAPELAADQAQVDEVVDILSCSELDDRVRRPAGLSASHSETSAGQAKAASTGGELKVFDVILGVICAIISDHYHW</sequence>
<dbReference type="Proteomes" id="UP000694404">
    <property type="component" value="Unplaced"/>
</dbReference>
<reference evidence="2" key="2">
    <citation type="submission" date="2025-09" db="UniProtKB">
        <authorList>
            <consortium name="Ensembl"/>
        </authorList>
    </citation>
    <scope>IDENTIFICATION</scope>
</reference>
<protein>
    <submittedName>
        <fullName evidence="2">Uncharacterized protein</fullName>
    </submittedName>
</protein>
<proteinExistence type="predicted"/>
<evidence type="ECO:0000313" key="2">
    <source>
        <dbReference type="Ensembl" id="ENSCABP00000015289.1"/>
    </source>
</evidence>